<dbReference type="Proteomes" id="UP000683246">
    <property type="component" value="Chromosome"/>
</dbReference>
<feature type="transmembrane region" description="Helical" evidence="1">
    <location>
        <begin position="12"/>
        <end position="29"/>
    </location>
</feature>
<keyword evidence="1" id="KW-1133">Transmembrane helix</keyword>
<organism evidence="2 3">
    <name type="scientific">Vallitalea pronyensis</name>
    <dbReference type="NCBI Taxonomy" id="1348613"/>
    <lineage>
        <taxon>Bacteria</taxon>
        <taxon>Bacillati</taxon>
        <taxon>Bacillota</taxon>
        <taxon>Clostridia</taxon>
        <taxon>Lachnospirales</taxon>
        <taxon>Vallitaleaceae</taxon>
        <taxon>Vallitalea</taxon>
    </lineage>
</organism>
<accession>A0A8J8SF93</accession>
<name>A0A8J8SF93_9FIRM</name>
<evidence type="ECO:0000256" key="1">
    <source>
        <dbReference type="SAM" id="Phobius"/>
    </source>
</evidence>
<dbReference type="RefSeq" id="WP_212696869.1">
    <property type="nucleotide sequence ID" value="NZ_CP058649.1"/>
</dbReference>
<dbReference type="EMBL" id="CP058649">
    <property type="protein sequence ID" value="QUI21400.1"/>
    <property type="molecule type" value="Genomic_DNA"/>
</dbReference>
<dbReference type="AlphaFoldDB" id="A0A8J8SF93"/>
<sequence length="244" mass="27618">MKKLLQKKSVKITLIIILVLGAIYTFLYVRAINERTALIHSDDVQIMCTDEHQSPYTTIHVTKGKRYAGLSTGIFKFVVTPQMAIWTEDMDGNYLETLYVTKKVATINRQSALPIYMDTLSKEGLSVDSVSSASASINTTTIRQEVDNRQTQQFKVYMEINNSFDYNATYKQNLPKEDPGYNTGYCGQPAVVYLAHVDLEDKTHYTLEPIGHSDPTGESPELFQELESIQEALQIVDKVEIVFE</sequence>
<keyword evidence="3" id="KW-1185">Reference proteome</keyword>
<evidence type="ECO:0000313" key="2">
    <source>
        <dbReference type="EMBL" id="QUI21400.1"/>
    </source>
</evidence>
<protein>
    <submittedName>
        <fullName evidence="2">Uncharacterized protein</fullName>
    </submittedName>
</protein>
<keyword evidence="1" id="KW-0472">Membrane</keyword>
<dbReference type="KEGG" id="vpy:HZI73_03470"/>
<proteinExistence type="predicted"/>
<reference evidence="2" key="1">
    <citation type="submission" date="2020-07" db="EMBL/GenBank/DDBJ databases">
        <title>Vallitalea pronyensis genome.</title>
        <authorList>
            <person name="Postec A."/>
        </authorList>
    </citation>
    <scope>NUCLEOTIDE SEQUENCE</scope>
    <source>
        <strain evidence="2">FatNI3</strain>
    </source>
</reference>
<evidence type="ECO:0000313" key="3">
    <source>
        <dbReference type="Proteomes" id="UP000683246"/>
    </source>
</evidence>
<keyword evidence="1" id="KW-0812">Transmembrane</keyword>
<gene>
    <name evidence="2" type="ORF">HZI73_03470</name>
</gene>